<proteinExistence type="predicted"/>
<dbReference type="Proteomes" id="UP001175001">
    <property type="component" value="Unassembled WGS sequence"/>
</dbReference>
<reference evidence="1" key="1">
    <citation type="submission" date="2023-06" db="EMBL/GenBank/DDBJ databases">
        <title>Multi-omics analyses reveal the molecular pathogenesis toolkit of Lasiodiplodia hormozganensis, a cross-kingdom pathogen.</title>
        <authorList>
            <person name="Felix C."/>
            <person name="Meneses R."/>
            <person name="Goncalves M.F.M."/>
            <person name="Tilleman L."/>
            <person name="Duarte A.S."/>
            <person name="Jorrin-Novo J.V."/>
            <person name="Van De Peer Y."/>
            <person name="Deforce D."/>
            <person name="Van Nieuwerburgh F."/>
            <person name="Esteves A.C."/>
            <person name="Alves A."/>
        </authorList>
    </citation>
    <scope>NUCLEOTIDE SEQUENCE</scope>
    <source>
        <strain evidence="1">CBS 339.90</strain>
    </source>
</reference>
<sequence>MQAEMMRVPVAYTVAVGGLEGWVKGMEKRYKSLLRQVRGVYAEIGRREGDGGHAQSVADALDGPTVLVVGRLMGALGWTQADLDAGASTINSATTSQGRPGSPWHQLIVTSIPHIGRLLRDVDFAAYKLSRPTNADGSRIDAAPVLARLRQALDRYLAWTIANFDRIHVQLCARLAEMQADPIYYNDPLHATVRSAFKTTTGMFVSPRLKRFLPLGVHQAEFASALQKLEPHRATLPARLRADYNIMWTVHFLYNLGIEAEQKRAQCDKSLALVLPDALDLHRESAVRTATARWEKLDAKYAETLDAAVESAEQHDAHSIAARDVLASLRDGESLERAAELATFGNLVGPGGRCVVELLLCAIEWRDKVDAAKAHARQVGRFHALWTSPKRTV</sequence>
<dbReference type="EMBL" id="JAUJDW010000160">
    <property type="protein sequence ID" value="KAK0622136.1"/>
    <property type="molecule type" value="Genomic_DNA"/>
</dbReference>
<protein>
    <submittedName>
        <fullName evidence="1">Uncharacterized protein</fullName>
    </submittedName>
</protein>
<organism evidence="1 2">
    <name type="scientific">Lasiodiplodia hormozganensis</name>
    <dbReference type="NCBI Taxonomy" id="869390"/>
    <lineage>
        <taxon>Eukaryota</taxon>
        <taxon>Fungi</taxon>
        <taxon>Dikarya</taxon>
        <taxon>Ascomycota</taxon>
        <taxon>Pezizomycotina</taxon>
        <taxon>Dothideomycetes</taxon>
        <taxon>Dothideomycetes incertae sedis</taxon>
        <taxon>Botryosphaeriales</taxon>
        <taxon>Botryosphaeriaceae</taxon>
        <taxon>Lasiodiplodia</taxon>
    </lineage>
</organism>
<keyword evidence="2" id="KW-1185">Reference proteome</keyword>
<comment type="caution">
    <text evidence="1">The sequence shown here is derived from an EMBL/GenBank/DDBJ whole genome shotgun (WGS) entry which is preliminary data.</text>
</comment>
<gene>
    <name evidence="1" type="ORF">DIS24_g11362</name>
</gene>
<evidence type="ECO:0000313" key="2">
    <source>
        <dbReference type="Proteomes" id="UP001175001"/>
    </source>
</evidence>
<evidence type="ECO:0000313" key="1">
    <source>
        <dbReference type="EMBL" id="KAK0622136.1"/>
    </source>
</evidence>
<accession>A0AA39WV56</accession>
<dbReference type="AlphaFoldDB" id="A0AA39WV56"/>
<name>A0AA39WV56_9PEZI</name>